<proteinExistence type="predicted"/>
<gene>
    <name evidence="1" type="ORF">MRATA1EN3_LOCUS24292</name>
</gene>
<organism evidence="1 2">
    <name type="scientific">Rangifer tarandus platyrhynchus</name>
    <name type="common">Svalbard reindeer</name>
    <dbReference type="NCBI Taxonomy" id="3082113"/>
    <lineage>
        <taxon>Eukaryota</taxon>
        <taxon>Metazoa</taxon>
        <taxon>Chordata</taxon>
        <taxon>Craniata</taxon>
        <taxon>Vertebrata</taxon>
        <taxon>Euteleostomi</taxon>
        <taxon>Mammalia</taxon>
        <taxon>Eutheria</taxon>
        <taxon>Laurasiatheria</taxon>
        <taxon>Artiodactyla</taxon>
        <taxon>Ruminantia</taxon>
        <taxon>Pecora</taxon>
        <taxon>Cervidae</taxon>
        <taxon>Odocoileinae</taxon>
        <taxon>Rangifer</taxon>
    </lineage>
</organism>
<protein>
    <submittedName>
        <fullName evidence="1">Uncharacterized protein</fullName>
    </submittedName>
</protein>
<evidence type="ECO:0000313" key="1">
    <source>
        <dbReference type="EMBL" id="CAI9713079.1"/>
    </source>
</evidence>
<evidence type="ECO:0000313" key="2">
    <source>
        <dbReference type="Proteomes" id="UP001162501"/>
    </source>
</evidence>
<accession>A0ACB0FK92</accession>
<dbReference type="Proteomes" id="UP001162501">
    <property type="component" value="Chromosome 8"/>
</dbReference>
<name>A0ACB0FK92_RANTA</name>
<reference evidence="1" key="1">
    <citation type="submission" date="2023-05" db="EMBL/GenBank/DDBJ databases">
        <authorList>
            <consortium name="ELIXIR-Norway"/>
        </authorList>
    </citation>
    <scope>NUCLEOTIDE SEQUENCE</scope>
</reference>
<dbReference type="EMBL" id="OX596092">
    <property type="protein sequence ID" value="CAI9713079.1"/>
    <property type="molecule type" value="Genomic_DNA"/>
</dbReference>
<sequence length="171" mass="18448">MGAIWQRKKCSSGLNLDVLLSRRPIRSREDCSWHIQESRHPVDTGITAEGPGGVSPRSRHAFIQTGDKQDLRSESRCSCSVQCQAWLPGLEAAAAALALRQLPQDLSSSASSAAPCPSPTLDIESHAQFLQLLLNPTLLSPLRLQSSMDASNAKCPGHPVMAFEISPVKPL</sequence>